<evidence type="ECO:0000256" key="1">
    <source>
        <dbReference type="SAM" id="MobiDB-lite"/>
    </source>
</evidence>
<comment type="caution">
    <text evidence="2">The sequence shown here is derived from an EMBL/GenBank/DDBJ whole genome shotgun (WGS) entry which is preliminary data.</text>
</comment>
<dbReference type="Proteomes" id="UP001497472">
    <property type="component" value="Unassembled WGS sequence"/>
</dbReference>
<protein>
    <submittedName>
        <fullName evidence="2">Uncharacterized protein</fullName>
    </submittedName>
</protein>
<reference evidence="2 3" key="1">
    <citation type="submission" date="2023-11" db="EMBL/GenBank/DDBJ databases">
        <authorList>
            <person name="Okamura Y."/>
        </authorList>
    </citation>
    <scope>NUCLEOTIDE SEQUENCE [LARGE SCALE GENOMIC DNA]</scope>
</reference>
<proteinExistence type="predicted"/>
<sequence length="81" mass="8642">MLIAGRGQTASAATRSDNYRGGQLSSQTIISLKGRRAAMAPTSGASIQDTRFEEASLRVIGKSSQREAPRRGCNSTRGRDD</sequence>
<keyword evidence="3" id="KW-1185">Reference proteome</keyword>
<dbReference type="EMBL" id="CAVLEF010000100">
    <property type="protein sequence ID" value="CAK1550873.1"/>
    <property type="molecule type" value="Genomic_DNA"/>
</dbReference>
<name>A0AAV1JNT6_9NEOP</name>
<feature type="region of interest" description="Disordered" evidence="1">
    <location>
        <begin position="58"/>
        <end position="81"/>
    </location>
</feature>
<organism evidence="2 3">
    <name type="scientific">Leptosia nina</name>
    <dbReference type="NCBI Taxonomy" id="320188"/>
    <lineage>
        <taxon>Eukaryota</taxon>
        <taxon>Metazoa</taxon>
        <taxon>Ecdysozoa</taxon>
        <taxon>Arthropoda</taxon>
        <taxon>Hexapoda</taxon>
        <taxon>Insecta</taxon>
        <taxon>Pterygota</taxon>
        <taxon>Neoptera</taxon>
        <taxon>Endopterygota</taxon>
        <taxon>Lepidoptera</taxon>
        <taxon>Glossata</taxon>
        <taxon>Ditrysia</taxon>
        <taxon>Papilionoidea</taxon>
        <taxon>Pieridae</taxon>
        <taxon>Pierinae</taxon>
        <taxon>Leptosia</taxon>
    </lineage>
</organism>
<dbReference type="AlphaFoldDB" id="A0AAV1JNT6"/>
<feature type="region of interest" description="Disordered" evidence="1">
    <location>
        <begin position="1"/>
        <end position="25"/>
    </location>
</feature>
<gene>
    <name evidence="2" type="ORF">LNINA_LOCUS10065</name>
</gene>
<evidence type="ECO:0000313" key="2">
    <source>
        <dbReference type="EMBL" id="CAK1550873.1"/>
    </source>
</evidence>
<accession>A0AAV1JNT6</accession>
<evidence type="ECO:0000313" key="3">
    <source>
        <dbReference type="Proteomes" id="UP001497472"/>
    </source>
</evidence>